<protein>
    <submittedName>
        <fullName evidence="1">11538_t:CDS:1</fullName>
    </submittedName>
</protein>
<feature type="non-terminal residue" evidence="1">
    <location>
        <position position="271"/>
    </location>
</feature>
<dbReference type="Proteomes" id="UP000789860">
    <property type="component" value="Unassembled WGS sequence"/>
</dbReference>
<name>A0ACA9L3E9_9GLOM</name>
<proteinExistence type="predicted"/>
<organism evidence="1 2">
    <name type="scientific">Scutellospora calospora</name>
    <dbReference type="NCBI Taxonomy" id="85575"/>
    <lineage>
        <taxon>Eukaryota</taxon>
        <taxon>Fungi</taxon>
        <taxon>Fungi incertae sedis</taxon>
        <taxon>Mucoromycota</taxon>
        <taxon>Glomeromycotina</taxon>
        <taxon>Glomeromycetes</taxon>
        <taxon>Diversisporales</taxon>
        <taxon>Gigasporaceae</taxon>
        <taxon>Scutellospora</taxon>
    </lineage>
</organism>
<evidence type="ECO:0000313" key="2">
    <source>
        <dbReference type="Proteomes" id="UP000789860"/>
    </source>
</evidence>
<gene>
    <name evidence="1" type="ORF">SCALOS_LOCUS3481</name>
</gene>
<dbReference type="EMBL" id="CAJVPM010003868">
    <property type="protein sequence ID" value="CAG8506698.1"/>
    <property type="molecule type" value="Genomic_DNA"/>
</dbReference>
<reference evidence="1" key="1">
    <citation type="submission" date="2021-06" db="EMBL/GenBank/DDBJ databases">
        <authorList>
            <person name="Kallberg Y."/>
            <person name="Tangrot J."/>
            <person name="Rosling A."/>
        </authorList>
    </citation>
    <scope>NUCLEOTIDE SEQUENCE</scope>
    <source>
        <strain evidence="1">AU212A</strain>
    </source>
</reference>
<keyword evidence="2" id="KW-1185">Reference proteome</keyword>
<sequence>MAVEFEGGVVIGADTRTTLGSYIANRVTDKLTPIHDRIYCCRSGSAADTQAIADIVRYYTQMYAVQHDEPPTVRTVAALFQEICYQNKDNMSAGIIVAGWDKYNGGTIYTIPLGGSLHKQPFTVGGSGSSYIYGYCDSNFKKNMTKEEAVAFVKNAVTLALSRDGSSGGCVRIAIINEEGAEKFFFPGNELPEYRKPIIYNALVIKELAKEVYIKEGLRPPTISEISQAWSNLKSIRLQEIGLKDAARIAIRSVEVLGFFAIGEIIGRRNL</sequence>
<accession>A0ACA9L3E9</accession>
<comment type="caution">
    <text evidence="1">The sequence shown here is derived from an EMBL/GenBank/DDBJ whole genome shotgun (WGS) entry which is preliminary data.</text>
</comment>
<evidence type="ECO:0000313" key="1">
    <source>
        <dbReference type="EMBL" id="CAG8506698.1"/>
    </source>
</evidence>